<reference evidence="2" key="1">
    <citation type="journal article" date="2019" name="bioRxiv">
        <title>The Genome of the Zebra Mussel, Dreissena polymorpha: A Resource for Invasive Species Research.</title>
        <authorList>
            <person name="McCartney M.A."/>
            <person name="Auch B."/>
            <person name="Kono T."/>
            <person name="Mallez S."/>
            <person name="Zhang Y."/>
            <person name="Obille A."/>
            <person name="Becker A."/>
            <person name="Abrahante J.E."/>
            <person name="Garbe J."/>
            <person name="Badalamenti J.P."/>
            <person name="Herman A."/>
            <person name="Mangelson H."/>
            <person name="Liachko I."/>
            <person name="Sullivan S."/>
            <person name="Sone E.D."/>
            <person name="Koren S."/>
            <person name="Silverstein K.A.T."/>
            <person name="Beckman K.B."/>
            <person name="Gohl D.M."/>
        </authorList>
    </citation>
    <scope>NUCLEOTIDE SEQUENCE</scope>
    <source>
        <strain evidence="2">Duluth1</strain>
        <tissue evidence="2">Whole animal</tissue>
    </source>
</reference>
<name>A0A9D4F839_DREPO</name>
<evidence type="ECO:0000313" key="3">
    <source>
        <dbReference type="Proteomes" id="UP000828390"/>
    </source>
</evidence>
<keyword evidence="3" id="KW-1185">Reference proteome</keyword>
<feature type="compositionally biased region" description="Acidic residues" evidence="1">
    <location>
        <begin position="1"/>
        <end position="21"/>
    </location>
</feature>
<dbReference type="Proteomes" id="UP000828390">
    <property type="component" value="Unassembled WGS sequence"/>
</dbReference>
<sequence>MAGDDRDYDDDDDDHDDDDDSGVYSARQSKCYDKASTLNIRRKQLTSSVFTRFLYSGKTAPTPGGHVFDRSGPFSNSSEMKIKPIFSQSFMMIGKTFDF</sequence>
<reference evidence="2" key="2">
    <citation type="submission" date="2020-11" db="EMBL/GenBank/DDBJ databases">
        <authorList>
            <person name="McCartney M.A."/>
            <person name="Auch B."/>
            <person name="Kono T."/>
            <person name="Mallez S."/>
            <person name="Becker A."/>
            <person name="Gohl D.M."/>
            <person name="Silverstein K.A.T."/>
            <person name="Koren S."/>
            <person name="Bechman K.B."/>
            <person name="Herman A."/>
            <person name="Abrahante J.E."/>
            <person name="Garbe J."/>
        </authorList>
    </citation>
    <scope>NUCLEOTIDE SEQUENCE</scope>
    <source>
        <strain evidence="2">Duluth1</strain>
        <tissue evidence="2">Whole animal</tissue>
    </source>
</reference>
<gene>
    <name evidence="2" type="ORF">DPMN_169237</name>
</gene>
<dbReference type="AlphaFoldDB" id="A0A9D4F839"/>
<comment type="caution">
    <text evidence="2">The sequence shown here is derived from an EMBL/GenBank/DDBJ whole genome shotgun (WGS) entry which is preliminary data.</text>
</comment>
<feature type="region of interest" description="Disordered" evidence="1">
    <location>
        <begin position="1"/>
        <end position="25"/>
    </location>
</feature>
<dbReference type="EMBL" id="JAIWYP010000008">
    <property type="protein sequence ID" value="KAH3791027.1"/>
    <property type="molecule type" value="Genomic_DNA"/>
</dbReference>
<evidence type="ECO:0000256" key="1">
    <source>
        <dbReference type="SAM" id="MobiDB-lite"/>
    </source>
</evidence>
<accession>A0A9D4F839</accession>
<proteinExistence type="predicted"/>
<organism evidence="2 3">
    <name type="scientific">Dreissena polymorpha</name>
    <name type="common">Zebra mussel</name>
    <name type="synonym">Mytilus polymorpha</name>
    <dbReference type="NCBI Taxonomy" id="45954"/>
    <lineage>
        <taxon>Eukaryota</taxon>
        <taxon>Metazoa</taxon>
        <taxon>Spiralia</taxon>
        <taxon>Lophotrochozoa</taxon>
        <taxon>Mollusca</taxon>
        <taxon>Bivalvia</taxon>
        <taxon>Autobranchia</taxon>
        <taxon>Heteroconchia</taxon>
        <taxon>Euheterodonta</taxon>
        <taxon>Imparidentia</taxon>
        <taxon>Neoheterodontei</taxon>
        <taxon>Myida</taxon>
        <taxon>Dreissenoidea</taxon>
        <taxon>Dreissenidae</taxon>
        <taxon>Dreissena</taxon>
    </lineage>
</organism>
<protein>
    <submittedName>
        <fullName evidence="2">Uncharacterized protein</fullName>
    </submittedName>
</protein>
<evidence type="ECO:0000313" key="2">
    <source>
        <dbReference type="EMBL" id="KAH3791027.1"/>
    </source>
</evidence>